<sequence length="194" mass="21239">MSTTTIHTVHSYLDLTSSAQQLSLSPRRTSTPQTRRQQGRILLNTRNALLLVCPLLPTKQPIHALSMPEEVWRRILDIVMGDIRLLKQALAATGSPVVIGADLLSVCKAFKASVTGFCAARTPRLTVFARPHCPQFSMQTPAFPHRPPSFHYVTLSSRPTCTGMLSAVSHTQLQGGGSPPSTYRPSDRLQSNPD</sequence>
<dbReference type="EMBL" id="KN822960">
    <property type="protein sequence ID" value="KIO31754.1"/>
    <property type="molecule type" value="Genomic_DNA"/>
</dbReference>
<dbReference type="AlphaFoldDB" id="A0A0C3QTW9"/>
<evidence type="ECO:0000313" key="2">
    <source>
        <dbReference type="EMBL" id="KIO31754.1"/>
    </source>
</evidence>
<dbReference type="HOGENOM" id="CLU_1403366_0_0_1"/>
<reference evidence="3" key="2">
    <citation type="submission" date="2015-01" db="EMBL/GenBank/DDBJ databases">
        <title>Evolutionary Origins and Diversification of the Mycorrhizal Mutualists.</title>
        <authorList>
            <consortium name="DOE Joint Genome Institute"/>
            <consortium name="Mycorrhizal Genomics Consortium"/>
            <person name="Kohler A."/>
            <person name="Kuo A."/>
            <person name="Nagy L.G."/>
            <person name="Floudas D."/>
            <person name="Copeland A."/>
            <person name="Barry K.W."/>
            <person name="Cichocki N."/>
            <person name="Veneault-Fourrey C."/>
            <person name="LaButti K."/>
            <person name="Lindquist E.A."/>
            <person name="Lipzen A."/>
            <person name="Lundell T."/>
            <person name="Morin E."/>
            <person name="Murat C."/>
            <person name="Riley R."/>
            <person name="Ohm R."/>
            <person name="Sun H."/>
            <person name="Tunlid A."/>
            <person name="Henrissat B."/>
            <person name="Grigoriev I.V."/>
            <person name="Hibbett D.S."/>
            <person name="Martin F."/>
        </authorList>
    </citation>
    <scope>NUCLEOTIDE SEQUENCE [LARGE SCALE GENOMIC DNA]</scope>
    <source>
        <strain evidence="3">MUT 4182</strain>
    </source>
</reference>
<protein>
    <submittedName>
        <fullName evidence="2">Uncharacterized protein</fullName>
    </submittedName>
</protein>
<evidence type="ECO:0000256" key="1">
    <source>
        <dbReference type="SAM" id="MobiDB-lite"/>
    </source>
</evidence>
<keyword evidence="3" id="KW-1185">Reference proteome</keyword>
<dbReference type="OrthoDB" id="2595178at2759"/>
<gene>
    <name evidence="2" type="ORF">M407DRAFT_124373</name>
</gene>
<dbReference type="Proteomes" id="UP000054248">
    <property type="component" value="Unassembled WGS sequence"/>
</dbReference>
<proteinExistence type="predicted"/>
<organism evidence="2 3">
    <name type="scientific">Tulasnella calospora MUT 4182</name>
    <dbReference type="NCBI Taxonomy" id="1051891"/>
    <lineage>
        <taxon>Eukaryota</taxon>
        <taxon>Fungi</taxon>
        <taxon>Dikarya</taxon>
        <taxon>Basidiomycota</taxon>
        <taxon>Agaricomycotina</taxon>
        <taxon>Agaricomycetes</taxon>
        <taxon>Cantharellales</taxon>
        <taxon>Tulasnellaceae</taxon>
        <taxon>Tulasnella</taxon>
    </lineage>
</organism>
<accession>A0A0C3QTW9</accession>
<evidence type="ECO:0000313" key="3">
    <source>
        <dbReference type="Proteomes" id="UP000054248"/>
    </source>
</evidence>
<reference evidence="2 3" key="1">
    <citation type="submission" date="2014-04" db="EMBL/GenBank/DDBJ databases">
        <authorList>
            <consortium name="DOE Joint Genome Institute"/>
            <person name="Kuo A."/>
            <person name="Girlanda M."/>
            <person name="Perotto S."/>
            <person name="Kohler A."/>
            <person name="Nagy L.G."/>
            <person name="Floudas D."/>
            <person name="Copeland A."/>
            <person name="Barry K.W."/>
            <person name="Cichocki N."/>
            <person name="Veneault-Fourrey C."/>
            <person name="LaButti K."/>
            <person name="Lindquist E.A."/>
            <person name="Lipzen A."/>
            <person name="Lundell T."/>
            <person name="Morin E."/>
            <person name="Murat C."/>
            <person name="Sun H."/>
            <person name="Tunlid A."/>
            <person name="Henrissat B."/>
            <person name="Grigoriev I.V."/>
            <person name="Hibbett D.S."/>
            <person name="Martin F."/>
            <person name="Nordberg H.P."/>
            <person name="Cantor M.N."/>
            <person name="Hua S.X."/>
        </authorList>
    </citation>
    <scope>NUCLEOTIDE SEQUENCE [LARGE SCALE GENOMIC DNA]</scope>
    <source>
        <strain evidence="2 3">MUT 4182</strain>
    </source>
</reference>
<feature type="region of interest" description="Disordered" evidence="1">
    <location>
        <begin position="170"/>
        <end position="194"/>
    </location>
</feature>
<name>A0A0C3QTW9_9AGAM</name>